<evidence type="ECO:0000259" key="3">
    <source>
        <dbReference type="Pfam" id="PF18818"/>
    </source>
</evidence>
<dbReference type="InterPro" id="IPR013610">
    <property type="entry name" value="ArdC_N"/>
</dbReference>
<keyword evidence="5" id="KW-1185">Reference proteome</keyword>
<reference evidence="4" key="2">
    <citation type="journal article" date="2022" name="Syst. Appl. Microbiol.">
        <title>Physiological and genomic characterisation of Luteimonas fraxinea sp. nov., a bacterial species associated with trees tolerant to ash dieback.</title>
        <authorList>
            <person name="Ulrich K."/>
            <person name="Becker R."/>
            <person name="Behrendt U."/>
            <person name="Kube M."/>
            <person name="Schneck V."/>
            <person name="Ulrich A."/>
        </authorList>
    </citation>
    <scope>NUCLEOTIDE SEQUENCE</scope>
    <source>
        <strain evidence="4">A1P009</strain>
    </source>
</reference>
<sequence length="345" mass="38938">MSAQSVPTESFHQRHEREVAERVIRMLESGVGPFVQPWDAATDLGLPMNPTTGKSYRGSNMLHLWSLQEERDLRDNRWLTCKQSNASGARVRRGEKSSLVKYWDWSAVEEAKKTGDAALIEQARPRAFYAHVFNATQIDGLPELERPGLRPEHEIHAACEQVIRNSGAIVLHDGGSRAYYQPSSDTIHLPPRDAFHSQSALYAVALHELAHWSGYPTRLKRNLSGAFGSLDYAREELVAEISSMTMGERLSVGHDPTQHAAYIKSWLRLLRDDPKEIFRAAAAAERVVEFLKVPELVRVPMARVEKAQEAVVADQQELEKTSPAHAPRKHRNRSRLRALESEMTI</sequence>
<reference evidence="4" key="1">
    <citation type="submission" date="2021-12" db="EMBL/GenBank/DDBJ databases">
        <authorList>
            <person name="Ulrich A."/>
        </authorList>
    </citation>
    <scope>NUCLEOTIDE SEQUENCE</scope>
    <source>
        <strain evidence="4">A1P009</strain>
    </source>
</reference>
<evidence type="ECO:0000313" key="5">
    <source>
        <dbReference type="Proteomes" id="UP001430360"/>
    </source>
</evidence>
<dbReference type="PIRSF" id="PIRSF037112">
    <property type="entry name" value="Antirestriction_ArdC"/>
    <property type="match status" value="1"/>
</dbReference>
<name>A0ABS8UCT1_9GAMM</name>
<evidence type="ECO:0000313" key="4">
    <source>
        <dbReference type="EMBL" id="MCD9096695.1"/>
    </source>
</evidence>
<dbReference type="Pfam" id="PF08401">
    <property type="entry name" value="ArdcN"/>
    <property type="match status" value="1"/>
</dbReference>
<evidence type="ECO:0000259" key="2">
    <source>
        <dbReference type="Pfam" id="PF08401"/>
    </source>
</evidence>
<dbReference type="Pfam" id="PF18818">
    <property type="entry name" value="MPTase-PolyVal"/>
    <property type="match status" value="1"/>
</dbReference>
<comment type="caution">
    <text evidence="4">The sequence shown here is derived from an EMBL/GenBank/DDBJ whole genome shotgun (WGS) entry which is preliminary data.</text>
</comment>
<protein>
    <submittedName>
        <fullName evidence="4">SsDNA-binding domain-containing protein</fullName>
    </submittedName>
</protein>
<gene>
    <name evidence="4" type="ORF">LTT95_07035</name>
</gene>
<dbReference type="RefSeq" id="WP_232135549.1">
    <property type="nucleotide sequence ID" value="NZ_JAJQKU010000002.1"/>
</dbReference>
<feature type="compositionally biased region" description="Basic residues" evidence="1">
    <location>
        <begin position="326"/>
        <end position="336"/>
    </location>
</feature>
<proteinExistence type="predicted"/>
<feature type="domain" description="N-terminal" evidence="2">
    <location>
        <begin position="16"/>
        <end position="128"/>
    </location>
</feature>
<dbReference type="InterPro" id="IPR041459">
    <property type="entry name" value="MPTase-PolyVal"/>
</dbReference>
<feature type="domain" description="Polyvalent protein metallopeptidase" evidence="3">
    <location>
        <begin position="158"/>
        <end position="282"/>
    </location>
</feature>
<organism evidence="4 5">
    <name type="scientific">Luteimonas fraxinea</name>
    <dbReference type="NCBI Taxonomy" id="2901869"/>
    <lineage>
        <taxon>Bacteria</taxon>
        <taxon>Pseudomonadati</taxon>
        <taxon>Pseudomonadota</taxon>
        <taxon>Gammaproteobacteria</taxon>
        <taxon>Lysobacterales</taxon>
        <taxon>Lysobacteraceae</taxon>
        <taxon>Luteimonas</taxon>
    </lineage>
</organism>
<accession>A0ABS8UCT1</accession>
<feature type="region of interest" description="Disordered" evidence="1">
    <location>
        <begin position="314"/>
        <end position="345"/>
    </location>
</feature>
<dbReference type="EMBL" id="JAJQKU010000002">
    <property type="protein sequence ID" value="MCD9096695.1"/>
    <property type="molecule type" value="Genomic_DNA"/>
</dbReference>
<dbReference type="InterPro" id="IPR017113">
    <property type="entry name" value="Antirestriction_ArdC"/>
</dbReference>
<dbReference type="Proteomes" id="UP001430360">
    <property type="component" value="Unassembled WGS sequence"/>
</dbReference>
<evidence type="ECO:0000256" key="1">
    <source>
        <dbReference type="SAM" id="MobiDB-lite"/>
    </source>
</evidence>